<reference evidence="1" key="1">
    <citation type="submission" date="2022-11" db="EMBL/GenBank/DDBJ databases">
        <authorList>
            <person name="Scott C."/>
            <person name="Bruce N."/>
        </authorList>
    </citation>
    <scope>NUCLEOTIDE SEQUENCE</scope>
</reference>
<evidence type="ECO:0000313" key="1">
    <source>
        <dbReference type="EMBL" id="CAI4211908.1"/>
    </source>
</evidence>
<organism evidence="1 2">
    <name type="scientific">Parascedosporium putredinis</name>
    <dbReference type="NCBI Taxonomy" id="1442378"/>
    <lineage>
        <taxon>Eukaryota</taxon>
        <taxon>Fungi</taxon>
        <taxon>Dikarya</taxon>
        <taxon>Ascomycota</taxon>
        <taxon>Pezizomycotina</taxon>
        <taxon>Sordariomycetes</taxon>
        <taxon>Hypocreomycetidae</taxon>
        <taxon>Microascales</taxon>
        <taxon>Microascaceae</taxon>
        <taxon>Parascedosporium</taxon>
    </lineage>
</organism>
<sequence>MGSLHAGSSFSSTGPLQTLLSIKGKFHTDKLKVTLYPSVAHGKNHSASVLSTSTSTLSTVEAQTMAGNEPKEHIFFSPPAKSPHLV</sequence>
<proteinExistence type="predicted"/>
<dbReference type="AlphaFoldDB" id="A0A9P1GX31"/>
<name>A0A9P1GX31_9PEZI</name>
<comment type="caution">
    <text evidence="1">The sequence shown here is derived from an EMBL/GenBank/DDBJ whole genome shotgun (WGS) entry which is preliminary data.</text>
</comment>
<keyword evidence="2" id="KW-1185">Reference proteome</keyword>
<dbReference type="EMBL" id="CALLCH030000003">
    <property type="protein sequence ID" value="CAI4211908.1"/>
    <property type="molecule type" value="Genomic_DNA"/>
</dbReference>
<protein>
    <submittedName>
        <fullName evidence="1">Uncharacterized protein</fullName>
    </submittedName>
</protein>
<gene>
    <name evidence="1" type="ORF">PPNO1_LOCUS1681</name>
</gene>
<dbReference type="Proteomes" id="UP000838763">
    <property type="component" value="Unassembled WGS sequence"/>
</dbReference>
<accession>A0A9P1GX31</accession>
<evidence type="ECO:0000313" key="2">
    <source>
        <dbReference type="Proteomes" id="UP000838763"/>
    </source>
</evidence>